<reference evidence="10 11" key="1">
    <citation type="submission" date="2020-02" db="EMBL/GenBank/DDBJ databases">
        <title>Acidophilic actinobacteria isolated from forest soil.</title>
        <authorList>
            <person name="Golinska P."/>
        </authorList>
    </citation>
    <scope>NUCLEOTIDE SEQUENCE [LARGE SCALE GENOMIC DNA]</scope>
    <source>
        <strain evidence="10 11">NL8</strain>
    </source>
</reference>
<feature type="compositionally biased region" description="Acidic residues" evidence="8">
    <location>
        <begin position="268"/>
        <end position="277"/>
    </location>
</feature>
<evidence type="ECO:0000313" key="11">
    <source>
        <dbReference type="Proteomes" id="UP000730482"/>
    </source>
</evidence>
<evidence type="ECO:0000256" key="1">
    <source>
        <dbReference type="ARBA" id="ARBA00004651"/>
    </source>
</evidence>
<evidence type="ECO:0000256" key="6">
    <source>
        <dbReference type="ARBA" id="ARBA00022989"/>
    </source>
</evidence>
<evidence type="ECO:0000256" key="8">
    <source>
        <dbReference type="SAM" id="MobiDB-lite"/>
    </source>
</evidence>
<evidence type="ECO:0000256" key="9">
    <source>
        <dbReference type="SAM" id="Phobius"/>
    </source>
</evidence>
<dbReference type="Pfam" id="PF03591">
    <property type="entry name" value="AzlC"/>
    <property type="match status" value="1"/>
</dbReference>
<organism evidence="10 11">
    <name type="scientific">Catenulispora pinistramenti</name>
    <dbReference type="NCBI Taxonomy" id="2705254"/>
    <lineage>
        <taxon>Bacteria</taxon>
        <taxon>Bacillati</taxon>
        <taxon>Actinomycetota</taxon>
        <taxon>Actinomycetes</taxon>
        <taxon>Catenulisporales</taxon>
        <taxon>Catenulisporaceae</taxon>
        <taxon>Catenulispora</taxon>
    </lineage>
</organism>
<evidence type="ECO:0000256" key="3">
    <source>
        <dbReference type="ARBA" id="ARBA00022448"/>
    </source>
</evidence>
<keyword evidence="7 9" id="KW-0472">Membrane</keyword>
<comment type="similarity">
    <text evidence="2">Belongs to the AzlC family.</text>
</comment>
<dbReference type="PANTHER" id="PTHR34979">
    <property type="entry name" value="INNER MEMBRANE PROTEIN YGAZ"/>
    <property type="match status" value="1"/>
</dbReference>
<evidence type="ECO:0000256" key="2">
    <source>
        <dbReference type="ARBA" id="ARBA00010735"/>
    </source>
</evidence>
<keyword evidence="11" id="KW-1185">Reference proteome</keyword>
<keyword evidence="4" id="KW-1003">Cell membrane</keyword>
<feature type="region of interest" description="Disordered" evidence="8">
    <location>
        <begin position="254"/>
        <end position="277"/>
    </location>
</feature>
<protein>
    <submittedName>
        <fullName evidence="10">AzlC family ABC transporter permease</fullName>
    </submittedName>
</protein>
<accession>A0ABS5L0M9</accession>
<feature type="transmembrane region" description="Helical" evidence="9">
    <location>
        <begin position="166"/>
        <end position="184"/>
    </location>
</feature>
<feature type="transmembrane region" description="Helical" evidence="9">
    <location>
        <begin position="20"/>
        <end position="41"/>
    </location>
</feature>
<comment type="subcellular location">
    <subcellularLocation>
        <location evidence="1">Cell membrane</location>
        <topology evidence="1">Multi-pass membrane protein</topology>
    </subcellularLocation>
</comment>
<comment type="caution">
    <text evidence="10">The sequence shown here is derived from an EMBL/GenBank/DDBJ whole genome shotgun (WGS) entry which is preliminary data.</text>
</comment>
<name>A0ABS5L0M9_9ACTN</name>
<evidence type="ECO:0000313" key="10">
    <source>
        <dbReference type="EMBL" id="MBS2551874.1"/>
    </source>
</evidence>
<keyword evidence="5 9" id="KW-0812">Transmembrane</keyword>
<feature type="transmembrane region" description="Helical" evidence="9">
    <location>
        <begin position="196"/>
        <end position="225"/>
    </location>
</feature>
<feature type="transmembrane region" description="Helical" evidence="9">
    <location>
        <begin position="53"/>
        <end position="84"/>
    </location>
</feature>
<dbReference type="Proteomes" id="UP000730482">
    <property type="component" value="Unassembled WGS sequence"/>
</dbReference>
<keyword evidence="6 9" id="KW-1133">Transmembrane helix</keyword>
<evidence type="ECO:0000256" key="7">
    <source>
        <dbReference type="ARBA" id="ARBA00023136"/>
    </source>
</evidence>
<sequence length="277" mass="27838">MSSLCRTLGRTLGRPTLADIALVCAADAVVGATFGAVAVAGGLPAWLPIAMSVLVFAGGAQIAAVGVLVAGGGVVAAVATGLALNTRLLPYSLAVSDVLDTGRWWTRLLGAHLVVDESVAFALRQDDARRRRAAYWLTGVSLFVCWNAAVVLGALVAGTLGNPDTFGLDAVFPAVMVALILPGLSGDRRLRTAAVLGALLAVAATPVLPAGLPLLLAPVALVVVLRKGSGDSAVLSDPFVPSDSVVLSDAVAPSDAAPIHPAPGSADPDPDPEPADR</sequence>
<keyword evidence="3" id="KW-0813">Transport</keyword>
<dbReference type="InterPro" id="IPR011606">
    <property type="entry name" value="Brnchd-chn_aa_trnsp_permease"/>
</dbReference>
<dbReference type="EMBL" id="JAAFYZ010000159">
    <property type="protein sequence ID" value="MBS2551874.1"/>
    <property type="molecule type" value="Genomic_DNA"/>
</dbReference>
<feature type="transmembrane region" description="Helical" evidence="9">
    <location>
        <begin position="135"/>
        <end position="160"/>
    </location>
</feature>
<evidence type="ECO:0000256" key="5">
    <source>
        <dbReference type="ARBA" id="ARBA00022692"/>
    </source>
</evidence>
<dbReference type="RefSeq" id="WP_212016918.1">
    <property type="nucleotide sequence ID" value="NZ_JAAFYZ010000159.1"/>
</dbReference>
<dbReference type="PANTHER" id="PTHR34979:SF1">
    <property type="entry name" value="INNER MEMBRANE PROTEIN YGAZ"/>
    <property type="match status" value="1"/>
</dbReference>
<proteinExistence type="inferred from homology"/>
<gene>
    <name evidence="10" type="ORF">KGQ19_33925</name>
</gene>
<evidence type="ECO:0000256" key="4">
    <source>
        <dbReference type="ARBA" id="ARBA00022475"/>
    </source>
</evidence>